<dbReference type="InterPro" id="IPR013783">
    <property type="entry name" value="Ig-like_fold"/>
</dbReference>
<dbReference type="OrthoDB" id="5720638at2"/>
<dbReference type="Proteomes" id="UP000263595">
    <property type="component" value="Unassembled WGS sequence"/>
</dbReference>
<dbReference type="SMART" id="SM00869">
    <property type="entry name" value="Autotransporter"/>
    <property type="match status" value="1"/>
</dbReference>
<keyword evidence="2" id="KW-0732">Signal</keyword>
<proteinExistence type="predicted"/>
<feature type="region of interest" description="Disordered" evidence="1">
    <location>
        <begin position="1688"/>
        <end position="1715"/>
    </location>
</feature>
<dbReference type="RefSeq" id="WP_119142767.1">
    <property type="nucleotide sequence ID" value="NZ_CBCSFL010000018.1"/>
</dbReference>
<dbReference type="Pfam" id="PF05345">
    <property type="entry name" value="He_PIG"/>
    <property type="match status" value="13"/>
</dbReference>
<protein>
    <submittedName>
        <fullName evidence="4">Transglutaminase-activating metalloprotease</fullName>
        <ecNumber evidence="4">3.4.-.-</ecNumber>
    </submittedName>
</protein>
<dbReference type="GO" id="GO:0005509">
    <property type="term" value="F:calcium ion binding"/>
    <property type="evidence" value="ECO:0007669"/>
    <property type="project" value="InterPro"/>
</dbReference>
<feature type="signal peptide" evidence="2">
    <location>
        <begin position="1"/>
        <end position="31"/>
    </location>
</feature>
<feature type="compositionally biased region" description="Basic and acidic residues" evidence="1">
    <location>
        <begin position="1702"/>
        <end position="1715"/>
    </location>
</feature>
<dbReference type="Pfam" id="PF17963">
    <property type="entry name" value="Big_9"/>
    <property type="match status" value="3"/>
</dbReference>
<dbReference type="InterPro" id="IPR014756">
    <property type="entry name" value="Ig_E-set"/>
</dbReference>
<evidence type="ECO:0000256" key="1">
    <source>
        <dbReference type="SAM" id="MobiDB-lite"/>
    </source>
</evidence>
<gene>
    <name evidence="4" type="ORF">CCOS865_03278</name>
</gene>
<evidence type="ECO:0000259" key="3">
    <source>
        <dbReference type="PROSITE" id="PS51208"/>
    </source>
</evidence>
<dbReference type="PROSITE" id="PS51208">
    <property type="entry name" value="AUTOTRANSPORTER"/>
    <property type="match status" value="1"/>
</dbReference>
<dbReference type="InterPro" id="IPR036709">
    <property type="entry name" value="Autotransporte_beta_dom_sf"/>
</dbReference>
<keyword evidence="4" id="KW-0482">Metalloprotease</keyword>
<dbReference type="GO" id="GO:0006508">
    <property type="term" value="P:proteolysis"/>
    <property type="evidence" value="ECO:0007669"/>
    <property type="project" value="UniProtKB-KW"/>
</dbReference>
<dbReference type="InterPro" id="IPR005546">
    <property type="entry name" value="Autotransporte_beta"/>
</dbReference>
<keyword evidence="4" id="KW-0378">Hydrolase</keyword>
<dbReference type="InterPro" id="IPR022409">
    <property type="entry name" value="PKD/Chitinase_dom"/>
</dbReference>
<dbReference type="GO" id="GO:0016020">
    <property type="term" value="C:membrane"/>
    <property type="evidence" value="ECO:0007669"/>
    <property type="project" value="InterPro"/>
</dbReference>
<dbReference type="CDD" id="cd00102">
    <property type="entry name" value="IPT"/>
    <property type="match status" value="1"/>
</dbReference>
<dbReference type="InterPro" id="IPR015919">
    <property type="entry name" value="Cadherin-like_sf"/>
</dbReference>
<dbReference type="EC" id="3.4.-.-" evidence="4"/>
<dbReference type="Pfam" id="PF03797">
    <property type="entry name" value="Autotransporter"/>
    <property type="match status" value="1"/>
</dbReference>
<evidence type="ECO:0000313" key="4">
    <source>
        <dbReference type="EMBL" id="SYX91009.1"/>
    </source>
</evidence>
<feature type="chain" id="PRO_5017078897" evidence="2">
    <location>
        <begin position="32"/>
        <end position="1998"/>
    </location>
</feature>
<evidence type="ECO:0000313" key="5">
    <source>
        <dbReference type="Proteomes" id="UP000263595"/>
    </source>
</evidence>
<keyword evidence="5" id="KW-1185">Reference proteome</keyword>
<reference evidence="5" key="1">
    <citation type="submission" date="2018-08" db="EMBL/GenBank/DDBJ databases">
        <authorList>
            <person name="Blom J."/>
        </authorList>
    </citation>
    <scope>NUCLEOTIDE SEQUENCE [LARGE SCALE GENOMIC DNA]</scope>
    <source>
        <strain evidence="5">CCOS 865</strain>
    </source>
</reference>
<dbReference type="PANTHER" id="PTHR37494">
    <property type="entry name" value="HEMAGGLUTININ"/>
    <property type="match status" value="1"/>
</dbReference>
<dbReference type="SUPFAM" id="SSF49313">
    <property type="entry name" value="Cadherin-like"/>
    <property type="match status" value="12"/>
</dbReference>
<dbReference type="Pfam" id="PF01833">
    <property type="entry name" value="TIG"/>
    <property type="match status" value="1"/>
</dbReference>
<accession>A0A383RVD0</accession>
<sequence length="1998" mass="199008">MNMSRTPLGHWLTRFFTLFGLLWLMTAQAFAAPILSPASGSVLPDATVGQSYSQTISASGGAHPYKDWYDCNWLDGSLDGCLPAALSVDMNPGQASTTIRGTPQSPGTYTVVISLFDESDPDIAATAAVYTLTVHPAGGAMSITGVTPSSGSTAGGTNVVLTGSGFSGADAVRFGSTSAASFTVNSDTQITAVTPAGTAGAASVVVSKGGVSATAPTSFTYIAPPIANPVSVTVDANSSATPVTLVLSGGAATSLAAGPASNGTVSVTGMSITYTPTAGYSGSDSFTYTATNSSGTSAPATVTVTVSQPTLVVSPTTIPNAIAGTPYTLSLTASTGTAPYTFSTISPLPNGLTLTGNTLSGTPTNNGNFTFVVTATDTHGATGSRTYNLIVAAPTIGIAPTTLSNGTAGTAYSATITASGSMASYTYVLASGNLPSGLSLSSSGNLSGTPTASGTFIFAIRATDANGFAATRVYAMVIAPAPLAITTTTLSTPTIGTAYSDSIVASGGSAPYAYSLTGGTLPPGLSLSSGGDLSGTPIAAGTFTFTATVTDANSNTDSQSFTMTLTAPSVNVAPTTLSNPQIYTAYSQTFSASGGTTPYTYAITSGSLPTGLSLSTGSDVMNGTPTVAGSFTFTVTATDANGFDGARSYTINIAAPSLSITPATLVNGTAGTAYSQSFSTSGGSPSYLYTINAGSLPAGMNLSTSGTLSGTPTASGSFTFDVRSTDPGGFNTTQSYTLVIDAPTIDVSPTALSTPLINMPYSDSISASGGTPTYSYAVTAGSLPAGLSLSASGVVSGTATVAGAFNITVTATDANGFSGSRAYSLSISAPTLGITPATLGNGTAGTAYSQSFSSGGGTAPYTYLVTSGSLPGTLNLSTSGTLSGTPTASGSYTFTVTSTDAGGFTAAQAYTLVIDAPTVSLPAGSLSIALINTAYSDSVSASGGVGPYTYTLTAGSLPTGLSLSADGTVSGTPSAAGPFNFTITATDANGFSGTQAYTFTIAAPTLTMTPSTLGNGIAGTAYSQSFSSSGGSAPYTYAVTSGTLPGNLSLSASGTLSGTPTASGSFGFTVTATDAGGFSVAQPYLLVITAPTVTVAPTVLNAPVVNAAYSDSITASGGTAPYTYAITAGTAPTGLNLSTSGTLSGTPSAAGNFSFTVTATDANGFTGTHSYTLVVAQAAPVATGSSLSVVGGSSANPVTLALSGGPVTSVSVVANASNGSASASGTSITYTPSAGFAGSDSFSYQATGPGGTSNVAVVNVTVTAPSVVIGTPSLSNATQGSAYSGSLSASGGTAPYTFSITSGSLPTGINLSTAGVFSGTPTVSGTFNFTITTTDANGFSGARAYSLVIAAQAPVVGAVTATVAANSSNNALTLNLGTAQVTSVAVASAPQHGSASANGSNITYTPNSGYSGADSFTYTASGPGGTSAPAQVSLTVSAPTLVLSPASGTLDPGTVGSAYRFSVGVTGGMAPYSYAIAAGTLPTGLSLEASTGEISGTPTQAASGNLTITVTDANGATANRSFALAIAAQPVTVVSSDEVILAGGQASVDLTRGASGGPFVRASMLSVSPASAGRFTLSGFNLRFVPAAAFAGTAVVRFSLHSASASATGTVTFSVQARPDPSKDPEVIGLLNAQSRAADRFASTQMDNFNRRLEQLHKPTCDRNSFNASVKDGRENLSLGALGKALRDEVEGNGKGADSDDDARRREKDSARASSGECREEAVAYWTDGFINSGSTRARGADDNSFVTYGLSAGVDYRLSSRTVVGVGIGYGNDRADIGDNDTRSDADALGLAAYLSVNPLSEVYIDALLGYNRIRFDSRRYVSADASNPYAHGSRDADQLFASLTTSYEYRHGALSLAPYARVNASLTKLDAFSERGGGIYGLSYEEQRQRTFTSFVGVRSGYDIVTGVGVLTPRVGLAWGHNFSHSDDYRMRYTDQGNDGVLYRLSPTPMESNFADLDMGVDFSLSNGWRVGLSYKTALGTDERSEIFRIGLDGRF</sequence>
<dbReference type="SMART" id="SM00429">
    <property type="entry name" value="IPT"/>
    <property type="match status" value="1"/>
</dbReference>
<dbReference type="GO" id="GO:0008237">
    <property type="term" value="F:metallopeptidase activity"/>
    <property type="evidence" value="ECO:0007669"/>
    <property type="project" value="UniProtKB-KW"/>
</dbReference>
<dbReference type="PANTHER" id="PTHR37494:SF1">
    <property type="entry name" value="STAPHYLOCOCCUS AUREUS SURFACE PROTEIN A"/>
    <property type="match status" value="1"/>
</dbReference>
<keyword evidence="4" id="KW-0645">Protease</keyword>
<organism evidence="4 5">
    <name type="scientific">Pseudomonas reidholzensis</name>
    <dbReference type="NCBI Taxonomy" id="1785162"/>
    <lineage>
        <taxon>Bacteria</taxon>
        <taxon>Pseudomonadati</taxon>
        <taxon>Pseudomonadota</taxon>
        <taxon>Gammaproteobacteria</taxon>
        <taxon>Pseudomonadales</taxon>
        <taxon>Pseudomonadaceae</taxon>
        <taxon>Pseudomonas</taxon>
    </lineage>
</organism>
<feature type="domain" description="Autotransporter" evidence="3">
    <location>
        <begin position="1718"/>
        <end position="1998"/>
    </location>
</feature>
<dbReference type="SMART" id="SM00089">
    <property type="entry name" value="PKD"/>
    <property type="match status" value="6"/>
</dbReference>
<dbReference type="Gene3D" id="2.60.40.10">
    <property type="entry name" value="Immunoglobulins"/>
    <property type="match status" value="14"/>
</dbReference>
<evidence type="ECO:0000256" key="2">
    <source>
        <dbReference type="SAM" id="SignalP"/>
    </source>
</evidence>
<dbReference type="Gene3D" id="2.60.40.3440">
    <property type="match status" value="3"/>
</dbReference>
<dbReference type="InterPro" id="IPR002909">
    <property type="entry name" value="IPT_dom"/>
</dbReference>
<dbReference type="Gene3D" id="2.40.128.130">
    <property type="entry name" value="Autotransporter beta-domain"/>
    <property type="match status" value="1"/>
</dbReference>
<dbReference type="EMBL" id="UNOZ01000024">
    <property type="protein sequence ID" value="SYX91009.1"/>
    <property type="molecule type" value="Genomic_DNA"/>
</dbReference>
<dbReference type="SUPFAM" id="SSF103515">
    <property type="entry name" value="Autotransporter"/>
    <property type="match status" value="1"/>
</dbReference>
<name>A0A383RVD0_9PSED</name>
<dbReference type="SUPFAM" id="SSF81296">
    <property type="entry name" value="E set domains"/>
    <property type="match status" value="1"/>
</dbReference>